<dbReference type="PROSITE" id="PS51257">
    <property type="entry name" value="PROKAR_LIPOPROTEIN"/>
    <property type="match status" value="1"/>
</dbReference>
<feature type="signal peptide" evidence="1">
    <location>
        <begin position="1"/>
        <end position="26"/>
    </location>
</feature>
<evidence type="ECO:0000313" key="2">
    <source>
        <dbReference type="EMBL" id="ABD79836.1"/>
    </source>
</evidence>
<gene>
    <name evidence="2" type="ordered locus">Sde_0572</name>
</gene>
<name>Q21N93_SACD2</name>
<keyword evidence="1" id="KW-0732">Signal</keyword>
<proteinExistence type="predicted"/>
<accession>Q21N93</accession>
<dbReference type="Proteomes" id="UP000001947">
    <property type="component" value="Chromosome"/>
</dbReference>
<evidence type="ECO:0008006" key="4">
    <source>
        <dbReference type="Google" id="ProtNLM"/>
    </source>
</evidence>
<sequence>MEFKLIKKIILAMCLASGISACTSTATVDKYEGLADASRERSARLGELPGTPDNLDAIRNADQQAQQYESQAHHARKHSSFMAFVTDAIFDLILD</sequence>
<evidence type="ECO:0000256" key="1">
    <source>
        <dbReference type="SAM" id="SignalP"/>
    </source>
</evidence>
<dbReference type="HOGENOM" id="CLU_2371086_0_0_6"/>
<dbReference type="AlphaFoldDB" id="Q21N93"/>
<protein>
    <recommendedName>
        <fullName evidence="4">Lipoprotein</fullName>
    </recommendedName>
</protein>
<keyword evidence="3" id="KW-1185">Reference proteome</keyword>
<organism evidence="2 3">
    <name type="scientific">Saccharophagus degradans (strain 2-40 / ATCC 43961 / DSM 17024)</name>
    <dbReference type="NCBI Taxonomy" id="203122"/>
    <lineage>
        <taxon>Bacteria</taxon>
        <taxon>Pseudomonadati</taxon>
        <taxon>Pseudomonadota</taxon>
        <taxon>Gammaproteobacteria</taxon>
        <taxon>Cellvibrionales</taxon>
        <taxon>Cellvibrionaceae</taxon>
        <taxon>Saccharophagus</taxon>
    </lineage>
</organism>
<dbReference type="KEGG" id="sde:Sde_0572"/>
<feature type="chain" id="PRO_5004200726" description="Lipoprotein" evidence="1">
    <location>
        <begin position="27"/>
        <end position="95"/>
    </location>
</feature>
<evidence type="ECO:0000313" key="3">
    <source>
        <dbReference type="Proteomes" id="UP000001947"/>
    </source>
</evidence>
<dbReference type="STRING" id="203122.Sde_0572"/>
<dbReference type="EMBL" id="CP000282">
    <property type="protein sequence ID" value="ABD79836.1"/>
    <property type="molecule type" value="Genomic_DNA"/>
</dbReference>
<reference evidence="2 3" key="1">
    <citation type="journal article" date="2008" name="PLoS Genet.">
        <title>Complete genome sequence of the complex carbohydrate-degrading marine bacterium, Saccharophagus degradans strain 2-40 T.</title>
        <authorList>
            <person name="Weiner R.M."/>
            <person name="Taylor L.E.II."/>
            <person name="Henrissat B."/>
            <person name="Hauser L."/>
            <person name="Land M."/>
            <person name="Coutinho P.M."/>
            <person name="Rancurel C."/>
            <person name="Saunders E.H."/>
            <person name="Longmire A.G."/>
            <person name="Zhang H."/>
            <person name="Bayer E.A."/>
            <person name="Gilbert H.J."/>
            <person name="Larimer F."/>
            <person name="Zhulin I.B."/>
            <person name="Ekborg N.A."/>
            <person name="Lamed R."/>
            <person name="Richardson P.M."/>
            <person name="Borovok I."/>
            <person name="Hutcheson S."/>
        </authorList>
    </citation>
    <scope>NUCLEOTIDE SEQUENCE [LARGE SCALE GENOMIC DNA]</scope>
    <source>
        <strain evidence="3">2-40 / ATCC 43961 / DSM 17024</strain>
    </source>
</reference>